<reference evidence="7 8" key="1">
    <citation type="submission" date="2018-06" db="EMBL/GenBank/DDBJ databases">
        <title>Genomic Encyclopedia of Type Strains, Phase IV (KMG-IV): sequencing the most valuable type-strain genomes for metagenomic binning, comparative biology and taxonomic classification.</title>
        <authorList>
            <person name="Goeker M."/>
        </authorList>
    </citation>
    <scope>NUCLEOTIDE SEQUENCE [LARGE SCALE GENOMIC DNA]</scope>
    <source>
        <strain evidence="7 8">DSM 18048</strain>
    </source>
</reference>
<evidence type="ECO:0000256" key="3">
    <source>
        <dbReference type="ARBA" id="ARBA00022679"/>
    </source>
</evidence>
<proteinExistence type="predicted"/>
<dbReference type="Gene3D" id="3.30.565.10">
    <property type="entry name" value="Histidine kinase-like ATPase, C-terminal domain"/>
    <property type="match status" value="1"/>
</dbReference>
<name>A0A318S9H7_9DEIO</name>
<keyword evidence="4 7" id="KW-0418">Kinase</keyword>
<dbReference type="PRINTS" id="PR00344">
    <property type="entry name" value="BCTRLSENSOR"/>
</dbReference>
<evidence type="ECO:0000313" key="8">
    <source>
        <dbReference type="Proteomes" id="UP000248326"/>
    </source>
</evidence>
<accession>A0A318S9H7</accession>
<feature type="domain" description="Histidine kinase" evidence="6">
    <location>
        <begin position="1"/>
        <end position="142"/>
    </location>
</feature>
<evidence type="ECO:0000256" key="1">
    <source>
        <dbReference type="ARBA" id="ARBA00000085"/>
    </source>
</evidence>
<comment type="catalytic activity">
    <reaction evidence="1">
        <text>ATP + protein L-histidine = ADP + protein N-phospho-L-histidine.</text>
        <dbReference type="EC" id="2.7.13.3"/>
    </reaction>
</comment>
<dbReference type="InterPro" id="IPR036890">
    <property type="entry name" value="HATPase_C_sf"/>
</dbReference>
<gene>
    <name evidence="7" type="ORF">DES52_11097</name>
</gene>
<evidence type="ECO:0000259" key="6">
    <source>
        <dbReference type="PROSITE" id="PS50109"/>
    </source>
</evidence>
<evidence type="ECO:0000313" key="7">
    <source>
        <dbReference type="EMBL" id="PYE53113.1"/>
    </source>
</evidence>
<dbReference type="GO" id="GO:0004673">
    <property type="term" value="F:protein histidine kinase activity"/>
    <property type="evidence" value="ECO:0007669"/>
    <property type="project" value="UniProtKB-EC"/>
</dbReference>
<evidence type="ECO:0000256" key="2">
    <source>
        <dbReference type="ARBA" id="ARBA00012438"/>
    </source>
</evidence>
<dbReference type="PANTHER" id="PTHR43711">
    <property type="entry name" value="TWO-COMPONENT HISTIDINE KINASE"/>
    <property type="match status" value="1"/>
</dbReference>
<evidence type="ECO:0000256" key="4">
    <source>
        <dbReference type="ARBA" id="ARBA00022777"/>
    </source>
</evidence>
<organism evidence="7 8">
    <name type="scientific">Deinococcus yavapaiensis KR-236</name>
    <dbReference type="NCBI Taxonomy" id="694435"/>
    <lineage>
        <taxon>Bacteria</taxon>
        <taxon>Thermotogati</taxon>
        <taxon>Deinococcota</taxon>
        <taxon>Deinococci</taxon>
        <taxon>Deinococcales</taxon>
        <taxon>Deinococcaceae</taxon>
        <taxon>Deinococcus</taxon>
    </lineage>
</organism>
<dbReference type="Proteomes" id="UP000248326">
    <property type="component" value="Unassembled WGS sequence"/>
</dbReference>
<dbReference type="Pfam" id="PF02518">
    <property type="entry name" value="HATPase_c"/>
    <property type="match status" value="1"/>
</dbReference>
<dbReference type="SUPFAM" id="SSF55874">
    <property type="entry name" value="ATPase domain of HSP90 chaperone/DNA topoisomerase II/histidine kinase"/>
    <property type="match status" value="1"/>
</dbReference>
<dbReference type="InterPro" id="IPR003594">
    <property type="entry name" value="HATPase_dom"/>
</dbReference>
<dbReference type="EMBL" id="QJSX01000010">
    <property type="protein sequence ID" value="PYE53113.1"/>
    <property type="molecule type" value="Genomic_DNA"/>
</dbReference>
<dbReference type="GO" id="GO:0000160">
    <property type="term" value="P:phosphorelay signal transduction system"/>
    <property type="evidence" value="ECO:0007669"/>
    <property type="project" value="UniProtKB-KW"/>
</dbReference>
<protein>
    <recommendedName>
        <fullName evidence="2">histidine kinase</fullName>
        <ecNumber evidence="2">2.7.13.3</ecNumber>
    </recommendedName>
</protein>
<keyword evidence="8" id="KW-1185">Reference proteome</keyword>
<comment type="caution">
    <text evidence="7">The sequence shown here is derived from an EMBL/GenBank/DDBJ whole genome shotgun (WGS) entry which is preliminary data.</text>
</comment>
<dbReference type="InterPro" id="IPR004358">
    <property type="entry name" value="Sig_transdc_His_kin-like_C"/>
</dbReference>
<dbReference type="PANTHER" id="PTHR43711:SF1">
    <property type="entry name" value="HISTIDINE KINASE 1"/>
    <property type="match status" value="1"/>
</dbReference>
<keyword evidence="5" id="KW-0902">Two-component regulatory system</keyword>
<keyword evidence="3" id="KW-0808">Transferase</keyword>
<dbReference type="EC" id="2.7.13.3" evidence="2"/>
<dbReference type="InterPro" id="IPR005467">
    <property type="entry name" value="His_kinase_dom"/>
</dbReference>
<dbReference type="InterPro" id="IPR050736">
    <property type="entry name" value="Sensor_HK_Regulatory"/>
</dbReference>
<dbReference type="AlphaFoldDB" id="A0A318S9H7"/>
<dbReference type="RefSeq" id="WP_110887318.1">
    <property type="nucleotide sequence ID" value="NZ_QJSX01000010.1"/>
</dbReference>
<dbReference type="SMART" id="SM00387">
    <property type="entry name" value="HATPase_c"/>
    <property type="match status" value="1"/>
</dbReference>
<evidence type="ECO:0000256" key="5">
    <source>
        <dbReference type="ARBA" id="ARBA00023012"/>
    </source>
</evidence>
<sequence>MDVSQVVESALTLTASDFAQANVEVSVDTHATPLTVHVDPVHLEQVLLNLLRNALDAGGASVEVRTALQTGLVAIEVRDTGPGLPDDVRARLFSPFTTTKPGGLGLGLSLSHSLVEGMHGTLSGENRPEGGATFTVTLPLATRAVEAAGA</sequence>
<dbReference type="PROSITE" id="PS50109">
    <property type="entry name" value="HIS_KIN"/>
    <property type="match status" value="1"/>
</dbReference>